<dbReference type="PANTHER" id="PTHR35541">
    <property type="entry name" value="RAD9, HUS1, RAD1-INTERACTING NUCLEAR ORPHAN PROTEIN 1"/>
    <property type="match status" value="1"/>
</dbReference>
<dbReference type="GO" id="GO:0000725">
    <property type="term" value="P:recombinational repair"/>
    <property type="evidence" value="ECO:0007669"/>
    <property type="project" value="TreeGrafter"/>
</dbReference>
<dbReference type="Pfam" id="PF15319">
    <property type="entry name" value="RHINO"/>
    <property type="match status" value="1"/>
</dbReference>
<dbReference type="GO" id="GO:0000077">
    <property type="term" value="P:DNA damage checkpoint signaling"/>
    <property type="evidence" value="ECO:0007669"/>
    <property type="project" value="InterPro"/>
</dbReference>
<dbReference type="GO" id="GO:0005694">
    <property type="term" value="C:chromosome"/>
    <property type="evidence" value="ECO:0007669"/>
    <property type="project" value="TreeGrafter"/>
</dbReference>
<reference evidence="1 2" key="1">
    <citation type="submission" date="2019-01" db="EMBL/GenBank/DDBJ databases">
        <title>A draft genome assembly of the solar-powered sea slug Elysia chlorotica.</title>
        <authorList>
            <person name="Cai H."/>
            <person name="Li Q."/>
            <person name="Fang X."/>
            <person name="Li J."/>
            <person name="Curtis N.E."/>
            <person name="Altenburger A."/>
            <person name="Shibata T."/>
            <person name="Feng M."/>
            <person name="Maeda T."/>
            <person name="Schwartz J.A."/>
            <person name="Shigenobu S."/>
            <person name="Lundholm N."/>
            <person name="Nishiyama T."/>
            <person name="Yang H."/>
            <person name="Hasebe M."/>
            <person name="Li S."/>
            <person name="Pierce S.K."/>
            <person name="Wang J."/>
        </authorList>
    </citation>
    <scope>NUCLEOTIDE SEQUENCE [LARGE SCALE GENOMIC DNA]</scope>
    <source>
        <strain evidence="1">EC2010</strain>
        <tissue evidence="1">Whole organism of an adult</tissue>
    </source>
</reference>
<sequence>MPRRSRKKKSDISQWPPLTFVSSPLYQAAPILEQEMAATNPVTAKTVPVDDLTETVWVSPQFSQRAHRRLRSSTSMCRRVNSASKASGMQPAASLNKRSKFRPLRFLSEEITESPSPSACHPKHLEPVRLEPLLAQTGEENACTGEDATNVGSPHTGQHYQFSRKASEVDKENAEVHSSLTIGRNAGGEERVLRSGRSIGSASSCRERRNSLCENENVDMALLPGRLCVDTEDLNHAALAQQPVTPDSVDCVPCPTSFISTPSRAEITSNESCHDLNRSQTADPLELVVTTKTDSGNCLRSVNKSGSHECVTATCDNLTCKVRDSSHGCSWAATPPRIARDSKLVLALDTPLCDYGLSLRQRQLKYGLRETSHEPHAQPP</sequence>
<dbReference type="EMBL" id="RQTK01000140">
    <property type="protein sequence ID" value="RUS86382.1"/>
    <property type="molecule type" value="Genomic_DNA"/>
</dbReference>
<dbReference type="InterPro" id="IPR029293">
    <property type="entry name" value="RHNO1"/>
</dbReference>
<dbReference type="GO" id="GO:0071479">
    <property type="term" value="P:cellular response to ionizing radiation"/>
    <property type="evidence" value="ECO:0007669"/>
    <property type="project" value="InterPro"/>
</dbReference>
<organism evidence="1 2">
    <name type="scientific">Elysia chlorotica</name>
    <name type="common">Eastern emerald elysia</name>
    <name type="synonym">Sea slug</name>
    <dbReference type="NCBI Taxonomy" id="188477"/>
    <lineage>
        <taxon>Eukaryota</taxon>
        <taxon>Metazoa</taxon>
        <taxon>Spiralia</taxon>
        <taxon>Lophotrochozoa</taxon>
        <taxon>Mollusca</taxon>
        <taxon>Gastropoda</taxon>
        <taxon>Heterobranchia</taxon>
        <taxon>Euthyneura</taxon>
        <taxon>Panpulmonata</taxon>
        <taxon>Sacoglossa</taxon>
        <taxon>Placobranchoidea</taxon>
        <taxon>Plakobranchidae</taxon>
        <taxon>Elysia</taxon>
    </lineage>
</organism>
<gene>
    <name evidence="1" type="ORF">EGW08_005832</name>
</gene>
<keyword evidence="2" id="KW-1185">Reference proteome</keyword>
<dbReference type="PANTHER" id="PTHR35541:SF1">
    <property type="entry name" value="RAD9, HUS1, RAD1-INTERACTING NUCLEAR ORPHAN PROTEIN 1"/>
    <property type="match status" value="1"/>
</dbReference>
<evidence type="ECO:0000313" key="2">
    <source>
        <dbReference type="Proteomes" id="UP000271974"/>
    </source>
</evidence>
<dbReference type="Proteomes" id="UP000271974">
    <property type="component" value="Unassembled WGS sequence"/>
</dbReference>
<evidence type="ECO:0000313" key="1">
    <source>
        <dbReference type="EMBL" id="RUS86382.1"/>
    </source>
</evidence>
<protein>
    <submittedName>
        <fullName evidence="1">Uncharacterized protein</fullName>
    </submittedName>
</protein>
<comment type="caution">
    <text evidence="1">The sequence shown here is derived from an EMBL/GenBank/DDBJ whole genome shotgun (WGS) entry which is preliminary data.</text>
</comment>
<dbReference type="GO" id="GO:0005634">
    <property type="term" value="C:nucleus"/>
    <property type="evidence" value="ECO:0007669"/>
    <property type="project" value="InterPro"/>
</dbReference>
<accession>A0A3S1BLF3</accession>
<dbReference type="AlphaFoldDB" id="A0A3S1BLF3"/>
<name>A0A3S1BLF3_ELYCH</name>
<dbReference type="OrthoDB" id="6152919at2759"/>
<proteinExistence type="predicted"/>